<keyword evidence="2" id="KW-1185">Reference proteome</keyword>
<gene>
    <name evidence="1" type="ORF">JJQ90_13715</name>
</gene>
<dbReference type="Proteomes" id="UP000689967">
    <property type="component" value="Unassembled WGS sequence"/>
</dbReference>
<sequence length="45" mass="4884">MDLSTQESPVTALRPGWYVEMLSDNAYRVTQPGGLNAGLSTDRDA</sequence>
<protein>
    <submittedName>
        <fullName evidence="1">Uncharacterized protein</fullName>
    </submittedName>
</protein>
<comment type="caution">
    <text evidence="1">The sequence shown here is derived from an EMBL/GenBank/DDBJ whole genome shotgun (WGS) entry which is preliminary data.</text>
</comment>
<evidence type="ECO:0000313" key="2">
    <source>
        <dbReference type="Proteomes" id="UP000689967"/>
    </source>
</evidence>
<dbReference type="RefSeq" id="WP_216876250.1">
    <property type="nucleotide sequence ID" value="NZ_JAERQM010000003.1"/>
</dbReference>
<accession>A0ABS6H7U4</accession>
<proteinExistence type="predicted"/>
<reference evidence="1 2" key="1">
    <citation type="submission" date="2021-01" db="EMBL/GenBank/DDBJ databases">
        <title>Roseomonas sp. nov, a bacterium isolated from an oil production mixture in Yumen Oilfield.</title>
        <authorList>
            <person name="Wu D."/>
        </authorList>
    </citation>
    <scope>NUCLEOTIDE SEQUENCE [LARGE SCALE GENOMIC DNA]</scope>
    <source>
        <strain evidence="1 2">ROY-5-3</strain>
    </source>
</reference>
<dbReference type="EMBL" id="JAERQM010000003">
    <property type="protein sequence ID" value="MBU8544773.1"/>
    <property type="molecule type" value="Genomic_DNA"/>
</dbReference>
<evidence type="ECO:0000313" key="1">
    <source>
        <dbReference type="EMBL" id="MBU8544773.1"/>
    </source>
</evidence>
<name>A0ABS6H7U4_9PROT</name>
<organism evidence="1 2">
    <name type="scientific">Falsiroseomonas oleicola</name>
    <dbReference type="NCBI Taxonomy" id="2801474"/>
    <lineage>
        <taxon>Bacteria</taxon>
        <taxon>Pseudomonadati</taxon>
        <taxon>Pseudomonadota</taxon>
        <taxon>Alphaproteobacteria</taxon>
        <taxon>Acetobacterales</taxon>
        <taxon>Roseomonadaceae</taxon>
        <taxon>Falsiroseomonas</taxon>
    </lineage>
</organism>